<proteinExistence type="inferred from homology"/>
<dbReference type="CDD" id="cd00291">
    <property type="entry name" value="SirA_YedF_YeeD"/>
    <property type="match status" value="1"/>
</dbReference>
<evidence type="ECO:0000259" key="2">
    <source>
        <dbReference type="Pfam" id="PF01206"/>
    </source>
</evidence>
<dbReference type="Proteomes" id="UP001300672">
    <property type="component" value="Chromosome"/>
</dbReference>
<dbReference type="PANTHER" id="PTHR33279:SF6">
    <property type="entry name" value="SULFUR CARRIER PROTEIN YEDF-RELATED"/>
    <property type="match status" value="1"/>
</dbReference>
<sequence>MSLEQSNHITLDARRLLCPMPVIRVQQAAETQPVGTLITAICTDPGALHDIPAWARIHGHTVVESRSEGREHMITIQVGE</sequence>
<dbReference type="KEGG" id="tdu:QJT80_02790"/>
<comment type="similarity">
    <text evidence="1">Belongs to the sulfur carrier protein TusA family.</text>
</comment>
<dbReference type="InterPro" id="IPR001455">
    <property type="entry name" value="TusA-like"/>
</dbReference>
<dbReference type="SUPFAM" id="SSF64307">
    <property type="entry name" value="SirA-like"/>
    <property type="match status" value="1"/>
</dbReference>
<name>A0AA95H8G3_9GAMM</name>
<dbReference type="InterPro" id="IPR036868">
    <property type="entry name" value="TusA-like_sf"/>
</dbReference>
<evidence type="ECO:0000313" key="3">
    <source>
        <dbReference type="EMBL" id="WGZ91408.1"/>
    </source>
</evidence>
<organism evidence="3">
    <name type="scientific">Candidatus Thiocaldithrix dubininis</name>
    <dbReference type="NCBI Taxonomy" id="3080823"/>
    <lineage>
        <taxon>Bacteria</taxon>
        <taxon>Pseudomonadati</taxon>
        <taxon>Pseudomonadota</taxon>
        <taxon>Gammaproteobacteria</taxon>
        <taxon>Thiotrichales</taxon>
        <taxon>Thiotrichaceae</taxon>
        <taxon>Candidatus Thiocaldithrix</taxon>
    </lineage>
</organism>
<dbReference type="AlphaFoldDB" id="A0AA95H8G3"/>
<dbReference type="EMBL" id="CP124755">
    <property type="protein sequence ID" value="WGZ91408.1"/>
    <property type="molecule type" value="Genomic_DNA"/>
</dbReference>
<reference evidence="3" key="2">
    <citation type="submission" date="2023-04" db="EMBL/GenBank/DDBJ databases">
        <authorList>
            <person name="Beletskiy A.V."/>
            <person name="Mardanov A.V."/>
            <person name="Ravin N.V."/>
        </authorList>
    </citation>
    <scope>NUCLEOTIDE SEQUENCE</scope>
    <source>
        <strain evidence="3">GKL-01</strain>
    </source>
</reference>
<dbReference type="PANTHER" id="PTHR33279">
    <property type="entry name" value="SULFUR CARRIER PROTEIN YEDF-RELATED"/>
    <property type="match status" value="1"/>
</dbReference>
<protein>
    <submittedName>
        <fullName evidence="3">Sulfurtransferase TusA family protein</fullName>
    </submittedName>
</protein>
<evidence type="ECO:0000256" key="1">
    <source>
        <dbReference type="ARBA" id="ARBA00008984"/>
    </source>
</evidence>
<accession>A0AA95H8G3</accession>
<gene>
    <name evidence="3" type="ORF">QJT80_02790</name>
</gene>
<feature type="domain" description="UPF0033" evidence="2">
    <location>
        <begin position="9"/>
        <end position="77"/>
    </location>
</feature>
<reference evidence="3" key="1">
    <citation type="journal article" date="2023" name="Int. J. Mol. Sci.">
        <title>Metagenomics Revealed a New Genus 'Candidatus Thiocaldithrix dubininis' gen. nov., sp. nov. and a New Species 'Candidatus Thiothrix putei' sp. nov. in the Family Thiotrichaceae, Some Members of Which Have Traits of Both Na+- and H+-Motive Energetics.</title>
        <authorList>
            <person name="Ravin N.V."/>
            <person name="Muntyan M.S."/>
            <person name="Smolyakov D.D."/>
            <person name="Rudenko T.S."/>
            <person name="Beletsky A.V."/>
            <person name="Mardanov A.V."/>
            <person name="Grabovich M.Y."/>
        </authorList>
    </citation>
    <scope>NUCLEOTIDE SEQUENCE</scope>
    <source>
        <strain evidence="3">GKL-01</strain>
    </source>
</reference>
<dbReference type="Pfam" id="PF01206">
    <property type="entry name" value="TusA"/>
    <property type="match status" value="1"/>
</dbReference>
<dbReference type="Gene3D" id="3.30.110.40">
    <property type="entry name" value="TusA-like domain"/>
    <property type="match status" value="1"/>
</dbReference>